<keyword evidence="4" id="KW-0812">Transmembrane</keyword>
<keyword evidence="4" id="KW-0472">Membrane</keyword>
<evidence type="ECO:0000313" key="6">
    <source>
        <dbReference type="EMBL" id="CAF0766490.1"/>
    </source>
</evidence>
<protein>
    <recommendedName>
        <fullName evidence="5">Beta-catenin-interacting ICAT domain-containing protein</fullName>
    </recommendedName>
</protein>
<dbReference type="Gene3D" id="1.10.10.490">
    <property type="entry name" value="Beta-catenin-interacting ICAT"/>
    <property type="match status" value="1"/>
</dbReference>
<feature type="compositionally biased region" description="Low complexity" evidence="3">
    <location>
        <begin position="120"/>
        <end position="141"/>
    </location>
</feature>
<dbReference type="EMBL" id="CAJNOQ010000165">
    <property type="protein sequence ID" value="CAF0766490.1"/>
    <property type="molecule type" value="Genomic_DNA"/>
</dbReference>
<dbReference type="PANTHER" id="PTHR16505">
    <property type="entry name" value="PROTEIN LZIC"/>
    <property type="match status" value="1"/>
</dbReference>
<dbReference type="Proteomes" id="UP000677228">
    <property type="component" value="Unassembled WGS sequence"/>
</dbReference>
<dbReference type="InterPro" id="IPR036911">
    <property type="entry name" value="ICAT_sf"/>
</dbReference>
<dbReference type="SUPFAM" id="SSF81730">
    <property type="entry name" value="beta-catenin-interacting protein ICAT"/>
    <property type="match status" value="1"/>
</dbReference>
<proteinExistence type="inferred from homology"/>
<accession>A0A813QFT6</accession>
<comment type="similarity">
    <text evidence="1">Belongs to the CTNNBIP1 family.</text>
</comment>
<evidence type="ECO:0000256" key="4">
    <source>
        <dbReference type="SAM" id="Phobius"/>
    </source>
</evidence>
<dbReference type="EMBL" id="CAJOBC010000165">
    <property type="protein sequence ID" value="CAF3547946.1"/>
    <property type="molecule type" value="Genomic_DNA"/>
</dbReference>
<evidence type="ECO:0000313" key="8">
    <source>
        <dbReference type="EMBL" id="CAF3547946.1"/>
    </source>
</evidence>
<evidence type="ECO:0000259" key="5">
    <source>
        <dbReference type="Pfam" id="PF06384"/>
    </source>
</evidence>
<sequence>MSSKSHFLQEMAYPPYSIVPLNSWGLIAVGGGGGTAKTGVANAVDLKWIFLDGIEQPAIGSDVKCSLQNVNSFTQHDSVMRMVSLRKQREYLILALNRQLKVIMLKASYRKNESPPPPSSSSSINATASTLSSSTSSSTPTNAQVIHEHYRYRSNSVRKRKNSSSSSVDQTIATINRPNIVFSNGQATVDAFGNDFMMPSSVPSSPASTTQSFVLPTSNSSMIPPTSSVSVSSIQTSNIYTVEGLHDQEYVNALAICPYTQSKLFVGASDGSLMIYDIIWPPLSGACDRLLQLRLISSFRAHTKEIDDLAIDYSGNYLISVSRDHHVYVRQCQAPFDKLNELDLKQFGSVTARNRKISTTTATTTSNATARRQSQDMSKSVCRYRIRHVRFGIKSPTNNLDCYLYTSVVPQSVNDKLKSFICQWSCKDNDKEKTGKFYTVKRRSVSYERISAMALSNDGLFISIGDSGGYVRIYNTQYFQLLHEQHSHAIFVTDLTFILKNENYLYETSVLSISADKNLYLHNVHKQQLTNLLSIPSACLIGGLLLLFILLSQIRFVFQLFYIIMSNQTDILRNNLHTQLDRLLEQLEDLEKFKDEMSNDEYEDAKKDTRDQLEEFGKSLEKMKKGDLTFINDIQRIQSAIQAAISQAFQTPEVIRFFAKKQPVQLRNRLSEIERDIKIGRLNSVDGSKQKKEILEALKKLGEVLTNDEDNYLRQYSQGGDARFAKMGDSTDVSENVISAAAKQIEQARR</sequence>
<dbReference type="PANTHER" id="PTHR16505:SF8">
    <property type="entry name" value="PROTEIN LZIC"/>
    <property type="match status" value="1"/>
</dbReference>
<dbReference type="OrthoDB" id="2013972at2759"/>
<dbReference type="EMBL" id="CAJNOK010002414">
    <property type="protein sequence ID" value="CAF0859004.1"/>
    <property type="molecule type" value="Genomic_DNA"/>
</dbReference>
<organism evidence="6 10">
    <name type="scientific">Didymodactylos carnosus</name>
    <dbReference type="NCBI Taxonomy" id="1234261"/>
    <lineage>
        <taxon>Eukaryota</taxon>
        <taxon>Metazoa</taxon>
        <taxon>Spiralia</taxon>
        <taxon>Gnathifera</taxon>
        <taxon>Rotifera</taxon>
        <taxon>Eurotatoria</taxon>
        <taxon>Bdelloidea</taxon>
        <taxon>Philodinida</taxon>
        <taxon>Philodinidae</taxon>
        <taxon>Didymodactylos</taxon>
    </lineage>
</organism>
<dbReference type="GO" id="GO:0008013">
    <property type="term" value="F:beta-catenin binding"/>
    <property type="evidence" value="ECO:0007669"/>
    <property type="project" value="InterPro"/>
</dbReference>
<feature type="coiled-coil region" evidence="2">
    <location>
        <begin position="573"/>
        <end position="619"/>
    </location>
</feature>
<dbReference type="Pfam" id="PF06384">
    <property type="entry name" value="ICAT"/>
    <property type="match status" value="1"/>
</dbReference>
<evidence type="ECO:0000313" key="10">
    <source>
        <dbReference type="Proteomes" id="UP000663829"/>
    </source>
</evidence>
<gene>
    <name evidence="6" type="ORF">GPM918_LOCUS1679</name>
    <name evidence="7" type="ORF">OVA965_LOCUS7539</name>
    <name evidence="8" type="ORF">SRO942_LOCUS1679</name>
    <name evidence="9" type="ORF">TMI583_LOCUS7534</name>
</gene>
<dbReference type="Proteomes" id="UP000681722">
    <property type="component" value="Unassembled WGS sequence"/>
</dbReference>
<feature type="region of interest" description="Disordered" evidence="3">
    <location>
        <begin position="110"/>
        <end position="145"/>
    </location>
</feature>
<dbReference type="InterPro" id="IPR009428">
    <property type="entry name" value="ICAT_dom"/>
</dbReference>
<feature type="domain" description="Beta-catenin-interacting ICAT" evidence="5">
    <location>
        <begin position="673"/>
        <end position="748"/>
    </location>
</feature>
<reference evidence="6" key="1">
    <citation type="submission" date="2021-02" db="EMBL/GenBank/DDBJ databases">
        <authorList>
            <person name="Nowell W R."/>
        </authorList>
    </citation>
    <scope>NUCLEOTIDE SEQUENCE</scope>
</reference>
<name>A0A813QFT6_9BILA</name>
<dbReference type="InterPro" id="IPR040065">
    <property type="entry name" value="LZIC"/>
</dbReference>
<dbReference type="InterPro" id="IPR036322">
    <property type="entry name" value="WD40_repeat_dom_sf"/>
</dbReference>
<evidence type="ECO:0000256" key="1">
    <source>
        <dbReference type="ARBA" id="ARBA00006505"/>
    </source>
</evidence>
<dbReference type="AlphaFoldDB" id="A0A813QFT6"/>
<dbReference type="Pfam" id="PF00400">
    <property type="entry name" value="WD40"/>
    <property type="match status" value="1"/>
</dbReference>
<dbReference type="Gene3D" id="2.130.10.10">
    <property type="entry name" value="YVTN repeat-like/Quinoprotein amine dehydrogenase"/>
    <property type="match status" value="1"/>
</dbReference>
<keyword evidence="4" id="KW-1133">Transmembrane helix</keyword>
<evidence type="ECO:0000313" key="9">
    <source>
        <dbReference type="EMBL" id="CAF3643993.1"/>
    </source>
</evidence>
<dbReference type="EMBL" id="CAJOBA010002414">
    <property type="protein sequence ID" value="CAF3643993.1"/>
    <property type="molecule type" value="Genomic_DNA"/>
</dbReference>
<dbReference type="InterPro" id="IPR001680">
    <property type="entry name" value="WD40_rpt"/>
</dbReference>
<comment type="caution">
    <text evidence="6">The sequence shown here is derived from an EMBL/GenBank/DDBJ whole genome shotgun (WGS) entry which is preliminary data.</text>
</comment>
<dbReference type="Proteomes" id="UP000682733">
    <property type="component" value="Unassembled WGS sequence"/>
</dbReference>
<evidence type="ECO:0000256" key="3">
    <source>
        <dbReference type="SAM" id="MobiDB-lite"/>
    </source>
</evidence>
<evidence type="ECO:0000256" key="2">
    <source>
        <dbReference type="SAM" id="Coils"/>
    </source>
</evidence>
<dbReference type="SUPFAM" id="SSF50978">
    <property type="entry name" value="WD40 repeat-like"/>
    <property type="match status" value="1"/>
</dbReference>
<evidence type="ECO:0000313" key="7">
    <source>
        <dbReference type="EMBL" id="CAF0859004.1"/>
    </source>
</evidence>
<dbReference type="InterPro" id="IPR015943">
    <property type="entry name" value="WD40/YVTN_repeat-like_dom_sf"/>
</dbReference>
<keyword evidence="10" id="KW-1185">Reference proteome</keyword>
<keyword evidence="2" id="KW-0175">Coiled coil</keyword>
<feature type="transmembrane region" description="Helical" evidence="4">
    <location>
        <begin position="540"/>
        <end position="564"/>
    </location>
</feature>
<dbReference type="SMART" id="SM00320">
    <property type="entry name" value="WD40"/>
    <property type="match status" value="3"/>
</dbReference>
<dbReference type="Proteomes" id="UP000663829">
    <property type="component" value="Unassembled WGS sequence"/>
</dbReference>